<dbReference type="PANTHER" id="PTHR35868">
    <property type="entry name" value="DUF2804 DOMAIN-CONTAINING PROTEIN-RELATED"/>
    <property type="match status" value="1"/>
</dbReference>
<dbReference type="eggNOG" id="COG3250">
    <property type="taxonomic scope" value="Bacteria"/>
</dbReference>
<dbReference type="Proteomes" id="UP000000503">
    <property type="component" value="Chromosome"/>
</dbReference>
<dbReference type="HOGENOM" id="CLU_068418_0_0_12"/>
<dbReference type="RefSeq" id="WP_013967762.1">
    <property type="nucleotide sequence ID" value="NC_015732.1"/>
</dbReference>
<reference evidence="2" key="1">
    <citation type="journal article" date="2013" name="Stand. Genomic Sci.">
        <title>Genome sequence of the thermophilic fresh-water bacterium Spirochaeta caldaria type strain (H1(T)), reclassification of Spirochaeta caldaria, Spirochaeta stenostrepta, and Spirochaeta zuelzerae in the genus Treponema as Treponema caldaria comb. nov., Treponema stenostrepta comb. nov., and Treponema zuelzerae comb. nov., and emendation of the genus Treponema.</title>
        <authorList>
            <person name="Abt B."/>
            <person name="Goker M."/>
            <person name="Scheuner C."/>
            <person name="Han C."/>
            <person name="Lu M."/>
            <person name="Misra M."/>
            <person name="Lapidus A."/>
            <person name="Nolan M."/>
            <person name="Lucas S."/>
            <person name="Hammon N."/>
            <person name="Deshpande S."/>
            <person name="Cheng J.F."/>
            <person name="Tapia R."/>
            <person name="Goodwin L.A."/>
            <person name="Pitluck S."/>
            <person name="Liolios K."/>
            <person name="Pagani I."/>
            <person name="Ivanova N."/>
            <person name="Mavromatis K."/>
            <person name="Mikhailova N."/>
            <person name="Huntemann M."/>
            <person name="Pati A."/>
            <person name="Chen A."/>
            <person name="Palaniappan K."/>
            <person name="Land M."/>
            <person name="Hauser L."/>
            <person name="Jeffries C.D."/>
            <person name="Rohde M."/>
            <person name="Spring S."/>
            <person name="Gronow S."/>
            <person name="Detter J.C."/>
            <person name="Bristow J."/>
            <person name="Eisen J.A."/>
            <person name="Markowitz V."/>
            <person name="Hugenholtz P."/>
            <person name="Kyrpides N.C."/>
            <person name="Woyke T."/>
            <person name="Klenk H.P."/>
        </authorList>
    </citation>
    <scope>NUCLEOTIDE SEQUENCE</scope>
    <source>
        <strain evidence="2">ATCC 51460 / DSM 7334 / H1</strain>
    </source>
</reference>
<dbReference type="AlphaFoldDB" id="F8EZT7"/>
<dbReference type="PANTHER" id="PTHR35868:SF3">
    <property type="entry name" value="DUF2804 DOMAIN-CONTAINING PROTEIN"/>
    <property type="match status" value="1"/>
</dbReference>
<proteinExistence type="predicted"/>
<keyword evidence="2" id="KW-1185">Reference proteome</keyword>
<dbReference type="OrthoDB" id="9762066at2"/>
<dbReference type="KEGG" id="scd:Spica_0284"/>
<dbReference type="Pfam" id="PF10974">
    <property type="entry name" value="DUF2804"/>
    <property type="match status" value="1"/>
</dbReference>
<evidence type="ECO:0008006" key="3">
    <source>
        <dbReference type="Google" id="ProtNLM"/>
    </source>
</evidence>
<protein>
    <recommendedName>
        <fullName evidence="3">DUF2804 domain-containing protein</fullName>
    </recommendedName>
</protein>
<organism evidence="1 2">
    <name type="scientific">Gracilinema caldarium (strain ATCC 51460 / DSM 7334 / H1)</name>
    <name type="common">Treponema caldarium</name>
    <dbReference type="NCBI Taxonomy" id="744872"/>
    <lineage>
        <taxon>Bacteria</taxon>
        <taxon>Pseudomonadati</taxon>
        <taxon>Spirochaetota</taxon>
        <taxon>Spirochaetia</taxon>
        <taxon>Spirochaetales</taxon>
        <taxon>Breznakiellaceae</taxon>
        <taxon>Gracilinema</taxon>
    </lineage>
</organism>
<dbReference type="EMBL" id="CP002868">
    <property type="protein sequence ID" value="AEJ18450.1"/>
    <property type="molecule type" value="Genomic_DNA"/>
</dbReference>
<accession>F8EZT7</accession>
<name>F8EZT7_GRAC1</name>
<gene>
    <name evidence="1" type="ordered locus">Spica_0284</name>
</gene>
<evidence type="ECO:0000313" key="2">
    <source>
        <dbReference type="Proteomes" id="UP000000503"/>
    </source>
</evidence>
<sequence length="346" mass="39886">MQREINAPCPLLDEAGHITTEGWARFPYWEYRRKDIKASPFRIKEWDYYMIFSHKGRFGMSFTLSDLGYLGLGALCFFDFERSYYHQVDAMTVLPLGSLGLPAAADVAGEINFKNKKLSIRYEVSPGHRTIDFASPELRDAEGNQGISGTIVLEQPEDLERTVIATSWKENRRAFYYNQKINCMRASGAFTVGAKTYQFDHAMDMGSLDWGRGVWTYSNTWYWASLSTVHEGKRLGLNLGYGFSDRSPASENTILYDGRIHKLDEVTFHFNPDKHLEPWHFTSSDKRLELTMHPILDRQSNFDFKLIKSIQHQVFGTISGWVVLDSGQRLELNQVLGMTEQVMNRW</sequence>
<evidence type="ECO:0000313" key="1">
    <source>
        <dbReference type="EMBL" id="AEJ18450.1"/>
    </source>
</evidence>
<dbReference type="STRING" id="744872.Spica_0284"/>
<dbReference type="InterPro" id="IPR021243">
    <property type="entry name" value="DUF2804"/>
</dbReference>